<evidence type="ECO:0000313" key="5">
    <source>
        <dbReference type="EMBL" id="QSQ13262.1"/>
    </source>
</evidence>
<dbReference type="PANTHER" id="PTHR33204">
    <property type="entry name" value="TRANSCRIPTIONAL REGULATOR, MARR FAMILY"/>
    <property type="match status" value="1"/>
</dbReference>
<accession>A0ABX7N3F9</accession>
<dbReference type="InterPro" id="IPR036390">
    <property type="entry name" value="WH_DNA-bd_sf"/>
</dbReference>
<reference evidence="5 6" key="1">
    <citation type="submission" date="2021-02" db="EMBL/GenBank/DDBJ databases">
        <title>De Novo genome assembly of isolated myxobacteria.</title>
        <authorList>
            <person name="Stevens D.C."/>
        </authorList>
    </citation>
    <scope>NUCLEOTIDE SEQUENCE [LARGE SCALE GENOMIC DNA]</scope>
    <source>
        <strain evidence="5 6">SCHIC003</strain>
    </source>
</reference>
<organism evidence="5 6">
    <name type="scientific">Myxococcus landrumensis</name>
    <dbReference type="NCBI Taxonomy" id="2813577"/>
    <lineage>
        <taxon>Bacteria</taxon>
        <taxon>Pseudomonadati</taxon>
        <taxon>Myxococcota</taxon>
        <taxon>Myxococcia</taxon>
        <taxon>Myxococcales</taxon>
        <taxon>Cystobacterineae</taxon>
        <taxon>Myxococcaceae</taxon>
        <taxon>Myxococcus</taxon>
    </lineage>
</organism>
<dbReference type="SUPFAM" id="SSF46785">
    <property type="entry name" value="Winged helix' DNA-binding domain"/>
    <property type="match status" value="1"/>
</dbReference>
<evidence type="ECO:0000256" key="3">
    <source>
        <dbReference type="ARBA" id="ARBA00023163"/>
    </source>
</evidence>
<evidence type="ECO:0000256" key="2">
    <source>
        <dbReference type="ARBA" id="ARBA00023125"/>
    </source>
</evidence>
<protein>
    <submittedName>
        <fullName evidence="5">Helix-turn-helix transcriptional regulator</fullName>
    </submittedName>
</protein>
<keyword evidence="6" id="KW-1185">Reference proteome</keyword>
<dbReference type="EMBL" id="CP071091">
    <property type="protein sequence ID" value="QSQ13262.1"/>
    <property type="molecule type" value="Genomic_DNA"/>
</dbReference>
<keyword evidence="3" id="KW-0804">Transcription</keyword>
<feature type="domain" description="HTH hxlR-type" evidence="4">
    <location>
        <begin position="10"/>
        <end position="107"/>
    </location>
</feature>
<evidence type="ECO:0000256" key="1">
    <source>
        <dbReference type="ARBA" id="ARBA00023015"/>
    </source>
</evidence>
<evidence type="ECO:0000313" key="6">
    <source>
        <dbReference type="Proteomes" id="UP000663090"/>
    </source>
</evidence>
<name>A0ABX7N3F9_9BACT</name>
<evidence type="ECO:0000259" key="4">
    <source>
        <dbReference type="PROSITE" id="PS51118"/>
    </source>
</evidence>
<keyword evidence="2" id="KW-0238">DNA-binding</keyword>
<dbReference type="Proteomes" id="UP000663090">
    <property type="component" value="Chromosome"/>
</dbReference>
<dbReference type="PANTHER" id="PTHR33204:SF18">
    <property type="entry name" value="TRANSCRIPTIONAL REGULATORY PROTEIN"/>
    <property type="match status" value="1"/>
</dbReference>
<gene>
    <name evidence="5" type="ORF">JY572_33770</name>
</gene>
<dbReference type="Gene3D" id="1.10.10.10">
    <property type="entry name" value="Winged helix-like DNA-binding domain superfamily/Winged helix DNA-binding domain"/>
    <property type="match status" value="1"/>
</dbReference>
<dbReference type="InterPro" id="IPR036388">
    <property type="entry name" value="WH-like_DNA-bd_sf"/>
</dbReference>
<dbReference type="PROSITE" id="PS51118">
    <property type="entry name" value="HTH_HXLR"/>
    <property type="match status" value="1"/>
</dbReference>
<sequence>MGKKTSQGECPVGRAVDVFGDEWSLLIVRDVFDGLRRFGELQKNLGMAKNILASRLRKLVEHGILEVVPASDGSAFHEYALTPKGQDLFRVIVAMRQWGEEHCFEPDEPHSVLVDTQSGRPVPRMELRAKDGRRIESLDAVVKKVSEQKPRSKR</sequence>
<keyword evidence="1" id="KW-0805">Transcription regulation</keyword>
<dbReference type="RefSeq" id="WP_206714963.1">
    <property type="nucleotide sequence ID" value="NZ_CP071091.1"/>
</dbReference>
<proteinExistence type="predicted"/>
<dbReference type="InterPro" id="IPR002577">
    <property type="entry name" value="HTH_HxlR"/>
</dbReference>
<dbReference type="Pfam" id="PF01638">
    <property type="entry name" value="HxlR"/>
    <property type="match status" value="1"/>
</dbReference>